<protein>
    <recommendedName>
        <fullName evidence="3">WVELL protein</fullName>
    </recommendedName>
</protein>
<organism evidence="1 2">
    <name type="scientific">Bacillus manliponensis</name>
    <dbReference type="NCBI Taxonomy" id="574376"/>
    <lineage>
        <taxon>Bacteria</taxon>
        <taxon>Bacillati</taxon>
        <taxon>Bacillota</taxon>
        <taxon>Bacilli</taxon>
        <taxon>Bacillales</taxon>
        <taxon>Bacillaceae</taxon>
        <taxon>Bacillus</taxon>
        <taxon>Bacillus cereus group</taxon>
    </lineage>
</organism>
<dbReference type="RefSeq" id="WP_034639225.1">
    <property type="nucleotide sequence ID" value="NZ_CBCSJC010000023.1"/>
</dbReference>
<proteinExistence type="predicted"/>
<evidence type="ECO:0008006" key="3">
    <source>
        <dbReference type="Google" id="ProtNLM"/>
    </source>
</evidence>
<dbReference type="Pfam" id="PF14043">
    <property type="entry name" value="WVELL"/>
    <property type="match status" value="1"/>
</dbReference>
<evidence type="ECO:0000313" key="2">
    <source>
        <dbReference type="Proteomes" id="UP000027822"/>
    </source>
</evidence>
<dbReference type="eggNOG" id="ENOG50330II">
    <property type="taxonomic scope" value="Bacteria"/>
</dbReference>
<reference evidence="1 2" key="1">
    <citation type="submission" date="2014-06" db="EMBL/GenBank/DDBJ databases">
        <title>Draft genome sequence of Bacillus manliponensis JCM 15802 (MCCC 1A00708).</title>
        <authorList>
            <person name="Lai Q."/>
            <person name="Liu Y."/>
            <person name="Shao Z."/>
        </authorList>
    </citation>
    <scope>NUCLEOTIDE SEQUENCE [LARGE SCALE GENOMIC DNA]</scope>
    <source>
        <strain evidence="1 2">JCM 15802</strain>
    </source>
</reference>
<dbReference type="Proteomes" id="UP000027822">
    <property type="component" value="Unassembled WGS sequence"/>
</dbReference>
<dbReference type="AlphaFoldDB" id="A0A073JYT0"/>
<sequence length="88" mass="10379">MNDMIEKLTNELLEKNSMLSSSQARAWIELLWEDFQATYAKTGSYHGEEMTENVVRAWIQNHGPRLHEIRTNNPKYAHLINRDDHTTH</sequence>
<comment type="caution">
    <text evidence="1">The sequence shown here is derived from an EMBL/GenBank/DDBJ whole genome shotgun (WGS) entry which is preliminary data.</text>
</comment>
<dbReference type="OrthoDB" id="2361637at2"/>
<keyword evidence="2" id="KW-1185">Reference proteome</keyword>
<dbReference type="EMBL" id="JOTN01000008">
    <property type="protein sequence ID" value="KEK19357.1"/>
    <property type="molecule type" value="Genomic_DNA"/>
</dbReference>
<dbReference type="STRING" id="574376.BAMA_23610"/>
<evidence type="ECO:0000313" key="1">
    <source>
        <dbReference type="EMBL" id="KEK19357.1"/>
    </source>
</evidence>
<gene>
    <name evidence="1" type="ORF">BAMA_23610</name>
</gene>
<name>A0A073JYT0_9BACI</name>
<accession>A0A073JYT0</accession>
<dbReference type="InterPro" id="IPR026952">
    <property type="entry name" value="WVELL"/>
</dbReference>